<accession>M9R5Z6</accession>
<gene>
    <name evidence="2" type="ORF">OAN307_c24260</name>
</gene>
<keyword evidence="1" id="KW-1133">Transmembrane helix</keyword>
<feature type="transmembrane region" description="Helical" evidence="1">
    <location>
        <begin position="130"/>
        <end position="153"/>
    </location>
</feature>
<keyword evidence="1" id="KW-0472">Membrane</keyword>
<sequence>MPDPYLAANFLHFLAVILTVGATVINGLIHGQAKGSTPLEASALLNAVLLINRLIMGPSLLIIPLSGYWLMTLTGYGLAETWLSISVVLSILLIAAYLFGLRLERRLHSIANRTATFQDSSLPAEFNRTFLKAAPIGFGALVMSLAALSLMIFKPF</sequence>
<organism evidence="2 3">
    <name type="scientific">Octadecabacter antarcticus 307</name>
    <dbReference type="NCBI Taxonomy" id="391626"/>
    <lineage>
        <taxon>Bacteria</taxon>
        <taxon>Pseudomonadati</taxon>
        <taxon>Pseudomonadota</taxon>
        <taxon>Alphaproteobacteria</taxon>
        <taxon>Rhodobacterales</taxon>
        <taxon>Roseobacteraceae</taxon>
        <taxon>Octadecabacter</taxon>
    </lineage>
</organism>
<keyword evidence="3" id="KW-1185">Reference proteome</keyword>
<dbReference type="AlphaFoldDB" id="M9R5Z6"/>
<evidence type="ECO:0000313" key="2">
    <source>
        <dbReference type="EMBL" id="AGI68039.1"/>
    </source>
</evidence>
<proteinExistence type="predicted"/>
<dbReference type="EMBL" id="CP003740">
    <property type="protein sequence ID" value="AGI68039.1"/>
    <property type="molecule type" value="Genomic_DNA"/>
</dbReference>
<keyword evidence="1" id="KW-0812">Transmembrane</keyword>
<feature type="transmembrane region" description="Helical" evidence="1">
    <location>
        <begin position="6"/>
        <end position="29"/>
    </location>
</feature>
<evidence type="ECO:0000313" key="3">
    <source>
        <dbReference type="Proteomes" id="UP000005307"/>
    </source>
</evidence>
<feature type="transmembrane region" description="Helical" evidence="1">
    <location>
        <begin position="50"/>
        <end position="70"/>
    </location>
</feature>
<evidence type="ECO:0008006" key="4">
    <source>
        <dbReference type="Google" id="ProtNLM"/>
    </source>
</evidence>
<reference evidence="2 3" key="1">
    <citation type="journal article" date="2013" name="PLoS ONE">
        <title>Poles Apart: Arctic and Antarctic Octadecabacter strains Share High Genome Plasticity and a New Type of Xanthorhodopsin.</title>
        <authorList>
            <person name="Vollmers J."/>
            <person name="Voget S."/>
            <person name="Dietrich S."/>
            <person name="Gollnow K."/>
            <person name="Smits M."/>
            <person name="Meyer K."/>
            <person name="Brinkhoff T."/>
            <person name="Simon M."/>
            <person name="Daniel R."/>
        </authorList>
    </citation>
    <scope>NUCLEOTIDE SEQUENCE [LARGE SCALE GENOMIC DNA]</scope>
    <source>
        <strain evidence="2 3">307</strain>
    </source>
</reference>
<feature type="transmembrane region" description="Helical" evidence="1">
    <location>
        <begin position="82"/>
        <end position="103"/>
    </location>
</feature>
<dbReference type="HOGENOM" id="CLU_1684781_0_0_5"/>
<protein>
    <recommendedName>
        <fullName evidence="4">DUF2269 family protein</fullName>
    </recommendedName>
</protein>
<dbReference type="InterPro" id="IPR018729">
    <property type="entry name" value="DUF2269_transmembrane"/>
</dbReference>
<dbReference type="OrthoDB" id="7863645at2"/>
<dbReference type="KEGG" id="oat:OAN307_c24260"/>
<dbReference type="Pfam" id="PF10027">
    <property type="entry name" value="DUF2269"/>
    <property type="match status" value="1"/>
</dbReference>
<name>M9R5Z6_9RHOB</name>
<dbReference type="Proteomes" id="UP000005307">
    <property type="component" value="Chromosome"/>
</dbReference>
<dbReference type="RefSeq" id="WP_015500057.1">
    <property type="nucleotide sequence ID" value="NC_020911.1"/>
</dbReference>
<evidence type="ECO:0000256" key="1">
    <source>
        <dbReference type="SAM" id="Phobius"/>
    </source>
</evidence>
<dbReference type="STRING" id="391626.OAN307_c24260"/>